<dbReference type="Pfam" id="PF00551">
    <property type="entry name" value="Formyl_trans_N"/>
    <property type="match status" value="1"/>
</dbReference>
<dbReference type="SUPFAM" id="SSF50486">
    <property type="entry name" value="FMT C-terminal domain-like"/>
    <property type="match status" value="1"/>
</dbReference>
<dbReference type="KEGG" id="dpte:113793685"/>
<dbReference type="InterPro" id="IPR011034">
    <property type="entry name" value="Formyl_transferase-like_C_sf"/>
</dbReference>
<dbReference type="PANTHER" id="PTHR11138">
    <property type="entry name" value="METHIONYL-TRNA FORMYLTRANSFERASE"/>
    <property type="match status" value="1"/>
</dbReference>
<dbReference type="RefSeq" id="XP_027199551.1">
    <property type="nucleotide sequence ID" value="XM_027343750.1"/>
</dbReference>
<keyword evidence="3" id="KW-0808">Transferase</keyword>
<dbReference type="SUPFAM" id="SSF53328">
    <property type="entry name" value="Formyltransferase"/>
    <property type="match status" value="1"/>
</dbReference>
<evidence type="ECO:0000313" key="5">
    <source>
        <dbReference type="Proteomes" id="UP000515146"/>
    </source>
</evidence>
<dbReference type="FunCoup" id="A0A6P6Y3C4">
    <property type="interactions" value="552"/>
</dbReference>
<dbReference type="Proteomes" id="UP000515146">
    <property type="component" value="Unplaced"/>
</dbReference>
<proteinExistence type="inferred from homology"/>
<dbReference type="CDD" id="cd08646">
    <property type="entry name" value="FMT_core_Met-tRNA-FMT_N"/>
    <property type="match status" value="1"/>
</dbReference>
<dbReference type="InterPro" id="IPR002376">
    <property type="entry name" value="Formyl_transf_N"/>
</dbReference>
<dbReference type="EC" id="2.1.2.9" evidence="2"/>
<sequence>MRSTLLLLSLVKRKWLSPANMVVSKSFLSSYAKQKSARELSILFYGSDDFSIASLKLLHKKLLNPGLDATVIVKNIQVVTTKCNNPVSLYCKKTDLPITLFDEYTVPNDQFDLGVVSSFGRLIPSQAINACHFGVFNIHGSLLPRWRGASPIQHAILHGDEITGVTIMKIHPNSIFDRFDVGEILAQKPIEIVHRISAKQLKQVMAPIGAQLLWDCIEDLDNCLANARKQPEEGVTYARKLKITDGEIDWTNMNAYEIDRRFRAFNGTIDVYTYWIDGTPLRLGDILDPDLVNRLNISVLAGHGHYEHLPGLVYYHKKRHILCIASANETWSAFRSLTLKGRRKMSALGFSNTFIRPIVKEFKANNQGQRPFLIVGQTEKHGGMFNMNEFEQIKQQYL</sequence>
<dbReference type="OMA" id="VGCINIH"/>
<keyword evidence="4" id="KW-0648">Protein biosynthesis</keyword>
<evidence type="ECO:0000313" key="6">
    <source>
        <dbReference type="RefSeq" id="XP_027199551.1"/>
    </source>
</evidence>
<keyword evidence="5" id="KW-1185">Reference proteome</keyword>
<evidence type="ECO:0000256" key="4">
    <source>
        <dbReference type="ARBA" id="ARBA00022917"/>
    </source>
</evidence>
<dbReference type="Gene3D" id="3.40.50.12230">
    <property type="match status" value="1"/>
</dbReference>
<evidence type="ECO:0000256" key="1">
    <source>
        <dbReference type="ARBA" id="ARBA00010699"/>
    </source>
</evidence>
<organism evidence="5 6">
    <name type="scientific">Dermatophagoides pteronyssinus</name>
    <name type="common">European house dust mite</name>
    <dbReference type="NCBI Taxonomy" id="6956"/>
    <lineage>
        <taxon>Eukaryota</taxon>
        <taxon>Metazoa</taxon>
        <taxon>Ecdysozoa</taxon>
        <taxon>Arthropoda</taxon>
        <taxon>Chelicerata</taxon>
        <taxon>Arachnida</taxon>
        <taxon>Acari</taxon>
        <taxon>Acariformes</taxon>
        <taxon>Sarcoptiformes</taxon>
        <taxon>Astigmata</taxon>
        <taxon>Psoroptidia</taxon>
        <taxon>Analgoidea</taxon>
        <taxon>Pyroglyphidae</taxon>
        <taxon>Dermatophagoidinae</taxon>
        <taxon>Dermatophagoides</taxon>
    </lineage>
</organism>
<dbReference type="InParanoid" id="A0A6P6Y3C4"/>
<dbReference type="Pfam" id="PF02911">
    <property type="entry name" value="Formyl_trans_C"/>
    <property type="match status" value="1"/>
</dbReference>
<dbReference type="InterPro" id="IPR041711">
    <property type="entry name" value="Met-tRNA-FMT_N"/>
</dbReference>
<dbReference type="OrthoDB" id="10268103at2759"/>
<evidence type="ECO:0000256" key="2">
    <source>
        <dbReference type="ARBA" id="ARBA00012261"/>
    </source>
</evidence>
<dbReference type="GO" id="GO:0004479">
    <property type="term" value="F:methionyl-tRNA formyltransferase activity"/>
    <property type="evidence" value="ECO:0007669"/>
    <property type="project" value="UniProtKB-EC"/>
</dbReference>
<dbReference type="AlphaFoldDB" id="A0A6P6Y3C4"/>
<dbReference type="InterPro" id="IPR005793">
    <property type="entry name" value="Formyl_trans_C"/>
</dbReference>
<dbReference type="PANTHER" id="PTHR11138:SF5">
    <property type="entry name" value="METHIONYL-TRNA FORMYLTRANSFERASE, MITOCHONDRIAL"/>
    <property type="match status" value="1"/>
</dbReference>
<name>A0A6P6Y3C4_DERPT</name>
<dbReference type="GO" id="GO:0005739">
    <property type="term" value="C:mitochondrion"/>
    <property type="evidence" value="ECO:0007669"/>
    <property type="project" value="TreeGrafter"/>
</dbReference>
<comment type="similarity">
    <text evidence="1">Belongs to the Fmt family.</text>
</comment>
<dbReference type="InterPro" id="IPR036477">
    <property type="entry name" value="Formyl_transf_N_sf"/>
</dbReference>
<protein>
    <recommendedName>
        <fullName evidence="2">methionyl-tRNA formyltransferase</fullName>
        <ecNumber evidence="2">2.1.2.9</ecNumber>
    </recommendedName>
</protein>
<gene>
    <name evidence="6" type="primary">LOC113793685</name>
</gene>
<evidence type="ECO:0000256" key="3">
    <source>
        <dbReference type="ARBA" id="ARBA00022679"/>
    </source>
</evidence>
<accession>A0A6P6Y3C4</accession>
<reference evidence="6" key="1">
    <citation type="submission" date="2025-08" db="UniProtKB">
        <authorList>
            <consortium name="RefSeq"/>
        </authorList>
    </citation>
    <scope>IDENTIFICATION</scope>
    <source>
        <strain evidence="6">Airmid</strain>
    </source>
</reference>